<evidence type="ECO:0000313" key="2">
    <source>
        <dbReference type="EMBL" id="GAA4017678.1"/>
    </source>
</evidence>
<name>A0ABP7SWS9_9BACT</name>
<keyword evidence="1" id="KW-0472">Membrane</keyword>
<evidence type="ECO:0000313" key="3">
    <source>
        <dbReference type="Proteomes" id="UP001500567"/>
    </source>
</evidence>
<keyword evidence="1" id="KW-0812">Transmembrane</keyword>
<organism evidence="2 3">
    <name type="scientific">Hymenobacter fastidiosus</name>
    <dbReference type="NCBI Taxonomy" id="486264"/>
    <lineage>
        <taxon>Bacteria</taxon>
        <taxon>Pseudomonadati</taxon>
        <taxon>Bacteroidota</taxon>
        <taxon>Cytophagia</taxon>
        <taxon>Cytophagales</taxon>
        <taxon>Hymenobacteraceae</taxon>
        <taxon>Hymenobacter</taxon>
    </lineage>
</organism>
<accession>A0ABP7SWS9</accession>
<comment type="caution">
    <text evidence="2">The sequence shown here is derived from an EMBL/GenBank/DDBJ whole genome shotgun (WGS) entry which is preliminary data.</text>
</comment>
<keyword evidence="3" id="KW-1185">Reference proteome</keyword>
<proteinExistence type="predicted"/>
<gene>
    <name evidence="2" type="ORF">GCM10022408_34140</name>
</gene>
<feature type="transmembrane region" description="Helical" evidence="1">
    <location>
        <begin position="106"/>
        <end position="133"/>
    </location>
</feature>
<sequence length="180" mass="20191">MSEYDEGYQAGRNAPNIRESYQNGKAIGNMAVGGVALAFRLLVETLVASPFLLFGWMATMSWSFLGPGFGTARFVGIVAVAYLFYALLYVLKGVAIASRLRGGRRWLVPFILCLVVACLVPGWLLHLLIVHFVATVNPFLAWGISALFMLFVYNRYRFTEDYAPNLGLWAYRRGYQWAIT</sequence>
<feature type="transmembrane region" description="Helical" evidence="1">
    <location>
        <begin position="74"/>
        <end position="94"/>
    </location>
</feature>
<protein>
    <submittedName>
        <fullName evidence="2">Uncharacterized protein</fullName>
    </submittedName>
</protein>
<dbReference type="RefSeq" id="WP_345074681.1">
    <property type="nucleotide sequence ID" value="NZ_BAABDJ010000038.1"/>
</dbReference>
<keyword evidence="1" id="KW-1133">Transmembrane helix</keyword>
<feature type="transmembrane region" description="Helical" evidence="1">
    <location>
        <begin position="139"/>
        <end position="156"/>
    </location>
</feature>
<dbReference type="Proteomes" id="UP001500567">
    <property type="component" value="Unassembled WGS sequence"/>
</dbReference>
<feature type="transmembrane region" description="Helical" evidence="1">
    <location>
        <begin position="27"/>
        <end position="54"/>
    </location>
</feature>
<dbReference type="EMBL" id="BAABDJ010000038">
    <property type="protein sequence ID" value="GAA4017678.1"/>
    <property type="molecule type" value="Genomic_DNA"/>
</dbReference>
<evidence type="ECO:0000256" key="1">
    <source>
        <dbReference type="SAM" id="Phobius"/>
    </source>
</evidence>
<reference evidence="3" key="1">
    <citation type="journal article" date="2019" name="Int. J. Syst. Evol. Microbiol.">
        <title>The Global Catalogue of Microorganisms (GCM) 10K type strain sequencing project: providing services to taxonomists for standard genome sequencing and annotation.</title>
        <authorList>
            <consortium name="The Broad Institute Genomics Platform"/>
            <consortium name="The Broad Institute Genome Sequencing Center for Infectious Disease"/>
            <person name="Wu L."/>
            <person name="Ma J."/>
        </authorList>
    </citation>
    <scope>NUCLEOTIDE SEQUENCE [LARGE SCALE GENOMIC DNA]</scope>
    <source>
        <strain evidence="3">JCM 17224</strain>
    </source>
</reference>